<dbReference type="KEGG" id="vg:3260306"/>
<organism evidence="1 3">
    <name type="scientific">Synechococcus phage S-PM2</name>
    <dbReference type="NCBI Taxonomy" id="238854"/>
    <lineage>
        <taxon>Viruses</taxon>
        <taxon>Duplodnaviria</taxon>
        <taxon>Heunggongvirae</taxon>
        <taxon>Uroviricota</taxon>
        <taxon>Caudoviricetes</taxon>
        <taxon>Pantevenvirales</taxon>
        <taxon>Kyanoviridae</taxon>
        <taxon>Nodensvirus</taxon>
        <taxon>Nodensvirus spm2</taxon>
    </lineage>
</organism>
<evidence type="ECO:0000313" key="4">
    <source>
        <dbReference type="Proteomes" id="UP000246186"/>
    </source>
</evidence>
<reference evidence="2 4" key="3">
    <citation type="journal article" date="2015" name="PLoS ONE">
        <title>Spontaneous Deletion of an "ORFanage" Region Facilitates Host Adaptation in a "Photosynthetic" Cyanophage.</title>
        <authorList>
            <person name="Puxty R.J."/>
            <person name="Perez-Sepulveda B."/>
            <person name="Rihtman B."/>
            <person name="Evans D.J."/>
            <person name="Millard A.D."/>
            <person name="Scanlan D.J."/>
        </authorList>
    </citation>
    <scope>NUCLEOTIDE SEQUENCE [LARGE SCALE GENOMIC DNA]</scope>
</reference>
<name>Q5GQM9_BPSYP</name>
<dbReference type="EMBL" id="LN828717">
    <property type="protein sequence ID" value="CFW42272.1"/>
    <property type="molecule type" value="Genomic_DNA"/>
</dbReference>
<protein>
    <submittedName>
        <fullName evidence="1">Hypothetical-Protein / belonging to T4-LIKE GC: 662</fullName>
    </submittedName>
</protein>
<sequence length="54" mass="6514">MPRSSVTKNDLMYRVHRLKNSLYNGEQQHKTKDWCDGYHEALNKVLDMLNEYSR</sequence>
<reference evidence="1 3" key="1">
    <citation type="journal article" date="2004" name="Proc. Natl. Acad. Sci. U.S.A.">
        <title>Genetic organization of the psbAD region in phages infecting marine Synechococcus strains.</title>
        <authorList>
            <person name="Millard A."/>
            <person name="Clokie M.R."/>
            <person name="Shub D.A."/>
            <person name="Mann N.H."/>
        </authorList>
    </citation>
    <scope>NUCLEOTIDE SEQUENCE [LARGE SCALE GENOMIC DNA]</scope>
</reference>
<gene>
    <name evidence="2" type="ORF">S-PM2d109</name>
    <name evidence="1" type="ORF">S-PM2p109</name>
</gene>
<accession>Q5GQM9</accession>
<reference evidence="2" key="4">
    <citation type="submission" date="2015-02" db="EMBL/GenBank/DDBJ databases">
        <authorList>
            <person name="Chooi Y.-H."/>
        </authorList>
    </citation>
    <scope>NUCLEOTIDE SEQUENCE</scope>
</reference>
<reference evidence="1 3" key="2">
    <citation type="journal article" date="2005" name="J. Bacteriol.">
        <title>The genome of S-PM2, a 'photosynthetic' T4-type bacteriophage that infects marine Synechococcus strains.</title>
        <authorList>
            <person name="Mann N.H."/>
            <person name="Clokie M.R."/>
            <person name="Millard A."/>
            <person name="Cook A."/>
            <person name="Wilson W.H."/>
            <person name="Wheatley P.J."/>
            <person name="Letarov A."/>
            <person name="Krisch H.M."/>
        </authorList>
    </citation>
    <scope>NUCLEOTIDE SEQUENCE</scope>
</reference>
<proteinExistence type="predicted"/>
<evidence type="ECO:0000313" key="1">
    <source>
        <dbReference type="EMBL" id="CAF34173.1"/>
    </source>
</evidence>
<evidence type="ECO:0000313" key="2">
    <source>
        <dbReference type="EMBL" id="CFW42272.1"/>
    </source>
</evidence>
<organismHost>
    <name type="scientific">Synechococcus</name>
    <dbReference type="NCBI Taxonomy" id="1129"/>
</organismHost>
<dbReference type="RefSeq" id="YP_195143.1">
    <property type="nucleotide sequence ID" value="NC_006820.1"/>
</dbReference>
<dbReference type="Proteomes" id="UP000246186">
    <property type="component" value="Genome"/>
</dbReference>
<dbReference type="Proteomes" id="UP000000994">
    <property type="component" value="Segment"/>
</dbReference>
<dbReference type="OrthoDB" id="27406at10239"/>
<keyword evidence="3" id="KW-1185">Reference proteome</keyword>
<dbReference type="EMBL" id="AJ630128">
    <property type="protein sequence ID" value="CAF34173.1"/>
    <property type="molecule type" value="Genomic_DNA"/>
</dbReference>
<evidence type="ECO:0000313" key="3">
    <source>
        <dbReference type="Proteomes" id="UP000000994"/>
    </source>
</evidence>